<dbReference type="CDD" id="cd14791">
    <property type="entry name" value="GH36"/>
    <property type="match status" value="1"/>
</dbReference>
<dbReference type="InterPro" id="IPR038417">
    <property type="entry name" value="Alpga-gal_N_sf"/>
</dbReference>
<dbReference type="RefSeq" id="WP_263608870.1">
    <property type="nucleotide sequence ID" value="NZ_JAOVQM010000008.1"/>
</dbReference>
<dbReference type="Gene3D" id="3.20.20.70">
    <property type="entry name" value="Aldolase class I"/>
    <property type="match status" value="1"/>
</dbReference>
<comment type="catalytic activity">
    <reaction evidence="1 5">
        <text>Hydrolysis of terminal, non-reducing alpha-D-galactose residues in alpha-D-galactosides, including galactose oligosaccharides, galactomannans and galactolipids.</text>
        <dbReference type="EC" id="3.2.1.22"/>
    </reaction>
</comment>
<comment type="similarity">
    <text evidence="5">Belongs to the glycosyl hydrolase.</text>
</comment>
<accession>A0ABT2Y7G4</accession>
<keyword evidence="9" id="KW-1185">Reference proteome</keyword>
<dbReference type="Gene3D" id="2.70.98.60">
    <property type="entry name" value="alpha-galactosidase from lactobacil brevis"/>
    <property type="match status" value="1"/>
</dbReference>
<dbReference type="InterPro" id="IPR013785">
    <property type="entry name" value="Aldolase_TIM"/>
</dbReference>
<gene>
    <name evidence="8" type="ORF">N7548_07605</name>
</gene>
<keyword evidence="3 5" id="KW-0378">Hydrolase</keyword>
<dbReference type="InterPro" id="IPR000111">
    <property type="entry name" value="Glyco_hydro_27/36_CS"/>
</dbReference>
<dbReference type="Proteomes" id="UP001177160">
    <property type="component" value="Unassembled WGS sequence"/>
</dbReference>
<dbReference type="Gene3D" id="2.60.40.1180">
    <property type="entry name" value="Golgi alpha-mannosidase II"/>
    <property type="match status" value="1"/>
</dbReference>
<dbReference type="InterPro" id="IPR050985">
    <property type="entry name" value="Alpha-glycosidase_related"/>
</dbReference>
<dbReference type="PANTHER" id="PTHR43053">
    <property type="entry name" value="GLYCOSIDASE FAMILY 31"/>
    <property type="match status" value="1"/>
</dbReference>
<evidence type="ECO:0000259" key="7">
    <source>
        <dbReference type="Pfam" id="PF16875"/>
    </source>
</evidence>
<sequence length="779" mass="88996">MILINYPYFHLKTDTLSYVFSVTPTSKLEHLYFGEAIPDGDFSALHFKPTAGLGSAILYEQNNQQTNLDFLPLEMSEFGKGDFRLTPLEIQMPDQTFVTDFIYQKHEVVLGIVPSGVLPVGKSADDIESLIITLKDTKFNVEIQLIYTIYASTNIIGRRMIIDNKDETIHLRKVMSMMIDIPEMDYELMTLQGGWIKETHKEIRPLLVGTYIHESTTGASSNRVNPGFMVYKKGTHEDYGACYGFNLIYSGNHYQAVHVSNHGIMRIMNGIHPQAFHYPLEKNHQFETPEAILSFSKQGFNGLSKNFHDFVQKHITPRQFKHKLKPVVINSWEAFFFDFTASKLLKLAKKAKQLGVELFVLDDGWFGKRNDDTSSLGDYHVNLKKLPGGLTKLANAIHKLGLQFGLWFEPEMISPNSDLYRTHPEWAIHIEGRTPALGRNQWVLDLCNPDVRTYIVSEMSKIIESTKLDYIKWDMNRHITDATSYAIKNPGTFYSDYILGLYDILNTLRQKYPDLWIESCSSGGNRFDLGMLSYTPYIWASDNTDPIERLDIQEGLSYFYPPSTISCHVSLAPHAQTLRNTPLSTRFNVAAMGCLGYELNLKYLTRAELKEIKRQIVLYKSYQNVFQQGTFKRYNTIRDNLKLWQVSLVDTHIVGFYQTLYHASPNPDVLSVKDLNPNAIYEITSIQQTLPIGRFGHLIAHALPIKLNPNGVIMHTISKYIQLNNATESYTTSGSVLMQGMPLKQQFSGTYYNDQTRILGDFGSQLYIIRKVGDVSERN</sequence>
<feature type="domain" description="Glycosyl hydrolase family 36 C-terminal" evidence="6">
    <location>
        <begin position="653"/>
        <end position="769"/>
    </location>
</feature>
<proteinExistence type="inferred from homology"/>
<evidence type="ECO:0000256" key="3">
    <source>
        <dbReference type="ARBA" id="ARBA00022801"/>
    </source>
</evidence>
<feature type="domain" description="Glycosyl hydrolase family 36 N-terminal" evidence="7">
    <location>
        <begin position="27"/>
        <end position="281"/>
    </location>
</feature>
<evidence type="ECO:0000313" key="9">
    <source>
        <dbReference type="Proteomes" id="UP001177160"/>
    </source>
</evidence>
<evidence type="ECO:0000256" key="2">
    <source>
        <dbReference type="ARBA" id="ARBA00012755"/>
    </source>
</evidence>
<dbReference type="EMBL" id="JAOVQM010000008">
    <property type="protein sequence ID" value="MCV2232681.1"/>
    <property type="molecule type" value="Genomic_DNA"/>
</dbReference>
<evidence type="ECO:0000313" key="8">
    <source>
        <dbReference type="EMBL" id="MCV2232681.1"/>
    </source>
</evidence>
<evidence type="ECO:0000256" key="5">
    <source>
        <dbReference type="PIRNR" id="PIRNR005536"/>
    </source>
</evidence>
<name>A0ABT2Y7G4_9MOLU</name>
<organism evidence="8 9">
    <name type="scientific">Paracholeplasma manati</name>
    <dbReference type="NCBI Taxonomy" id="591373"/>
    <lineage>
        <taxon>Bacteria</taxon>
        <taxon>Bacillati</taxon>
        <taxon>Mycoplasmatota</taxon>
        <taxon>Mollicutes</taxon>
        <taxon>Acholeplasmatales</taxon>
        <taxon>Acholeplasmataceae</taxon>
        <taxon>Paracholeplasma</taxon>
    </lineage>
</organism>
<dbReference type="Pfam" id="PF16874">
    <property type="entry name" value="Glyco_hydro_36C"/>
    <property type="match status" value="1"/>
</dbReference>
<dbReference type="InterPro" id="IPR031705">
    <property type="entry name" value="Glyco_hydro_36_C"/>
</dbReference>
<dbReference type="InterPro" id="IPR031704">
    <property type="entry name" value="Glyco_hydro_36_N"/>
</dbReference>
<dbReference type="Pfam" id="PF02065">
    <property type="entry name" value="Melibiase"/>
    <property type="match status" value="1"/>
</dbReference>
<reference evidence="8" key="1">
    <citation type="submission" date="2022-09" db="EMBL/GenBank/DDBJ databases">
        <title>Novel Mycoplasma species identified in domestic and wild animals.</title>
        <authorList>
            <person name="Volokhov D.V."/>
            <person name="Furtak V.A."/>
            <person name="Zagorodnyaya T.A."/>
        </authorList>
    </citation>
    <scope>NUCLEOTIDE SEQUENCE</scope>
    <source>
        <strain evidence="8">Oakley</strain>
    </source>
</reference>
<protein>
    <recommendedName>
        <fullName evidence="2 5">Alpha-galactosidase</fullName>
        <ecNumber evidence="2 5">3.2.1.22</ecNumber>
    </recommendedName>
</protein>
<keyword evidence="4 5" id="KW-0326">Glycosidase</keyword>
<evidence type="ECO:0000256" key="1">
    <source>
        <dbReference type="ARBA" id="ARBA00001255"/>
    </source>
</evidence>
<dbReference type="PROSITE" id="PS00512">
    <property type="entry name" value="ALPHA_GALACTOSIDASE"/>
    <property type="match status" value="1"/>
</dbReference>
<dbReference type="InterPro" id="IPR017853">
    <property type="entry name" value="GH"/>
</dbReference>
<dbReference type="PRINTS" id="PR00743">
    <property type="entry name" value="GLHYDRLASE36"/>
</dbReference>
<dbReference type="InterPro" id="IPR013780">
    <property type="entry name" value="Glyco_hydro_b"/>
</dbReference>
<evidence type="ECO:0000256" key="4">
    <source>
        <dbReference type="ARBA" id="ARBA00023295"/>
    </source>
</evidence>
<dbReference type="InterPro" id="IPR002252">
    <property type="entry name" value="Glyco_hydro_36"/>
</dbReference>
<dbReference type="PANTHER" id="PTHR43053:SF3">
    <property type="entry name" value="ALPHA-GALACTOSIDASE C-RELATED"/>
    <property type="match status" value="1"/>
</dbReference>
<dbReference type="Pfam" id="PF16875">
    <property type="entry name" value="Glyco_hydro_36N"/>
    <property type="match status" value="1"/>
</dbReference>
<evidence type="ECO:0000259" key="6">
    <source>
        <dbReference type="Pfam" id="PF16874"/>
    </source>
</evidence>
<dbReference type="SUPFAM" id="SSF51445">
    <property type="entry name" value="(Trans)glycosidases"/>
    <property type="match status" value="1"/>
</dbReference>
<comment type="caution">
    <text evidence="8">The sequence shown here is derived from an EMBL/GenBank/DDBJ whole genome shotgun (WGS) entry which is preliminary data.</text>
</comment>
<dbReference type="PIRSF" id="PIRSF005536">
    <property type="entry name" value="Agal"/>
    <property type="match status" value="1"/>
</dbReference>
<dbReference type="EC" id="3.2.1.22" evidence="2 5"/>